<organism evidence="1 2">
    <name type="scientific">Thalictrum thalictroides</name>
    <name type="common">Rue-anemone</name>
    <name type="synonym">Anemone thalictroides</name>
    <dbReference type="NCBI Taxonomy" id="46969"/>
    <lineage>
        <taxon>Eukaryota</taxon>
        <taxon>Viridiplantae</taxon>
        <taxon>Streptophyta</taxon>
        <taxon>Embryophyta</taxon>
        <taxon>Tracheophyta</taxon>
        <taxon>Spermatophyta</taxon>
        <taxon>Magnoliopsida</taxon>
        <taxon>Ranunculales</taxon>
        <taxon>Ranunculaceae</taxon>
        <taxon>Thalictroideae</taxon>
        <taxon>Thalictrum</taxon>
    </lineage>
</organism>
<keyword evidence="2" id="KW-1185">Reference proteome</keyword>
<sequence length="148" mass="17376">QPYEEALQHLFNPNSKVIKSKTERKKIAERIGKYILKMLGHIIRFLMELVHEKCWDGEVATLIVEGLKEVPEQIVITIPELVKIINDAKDVCNTCERWQATVGEVVKNRVWKWKWTTRDLDKTIKKWEKCPTSIFHSLDEKFRMGSAN</sequence>
<reference evidence="1 2" key="1">
    <citation type="submission" date="2020-06" db="EMBL/GenBank/DDBJ databases">
        <title>Transcriptomic and genomic resources for Thalictrum thalictroides and T. hernandezii: Facilitating candidate gene discovery in an emerging model plant lineage.</title>
        <authorList>
            <person name="Arias T."/>
            <person name="Riano-Pachon D.M."/>
            <person name="Di Stilio V.S."/>
        </authorList>
    </citation>
    <scope>NUCLEOTIDE SEQUENCE [LARGE SCALE GENOMIC DNA]</scope>
    <source>
        <strain evidence="2">cv. WT478/WT964</strain>
        <tissue evidence="1">Leaves</tissue>
    </source>
</reference>
<proteinExistence type="predicted"/>
<dbReference type="EMBL" id="JABWDY010020101">
    <property type="protein sequence ID" value="KAF5193396.1"/>
    <property type="molecule type" value="Genomic_DNA"/>
</dbReference>
<dbReference type="Proteomes" id="UP000554482">
    <property type="component" value="Unassembled WGS sequence"/>
</dbReference>
<name>A0A7J6W7K8_THATH</name>
<gene>
    <name evidence="1" type="ORF">FRX31_017017</name>
</gene>
<feature type="non-terminal residue" evidence="1">
    <location>
        <position position="1"/>
    </location>
</feature>
<evidence type="ECO:0000313" key="1">
    <source>
        <dbReference type="EMBL" id="KAF5193396.1"/>
    </source>
</evidence>
<comment type="caution">
    <text evidence="1">The sequence shown here is derived from an EMBL/GenBank/DDBJ whole genome shotgun (WGS) entry which is preliminary data.</text>
</comment>
<protein>
    <submittedName>
        <fullName evidence="1">Uncharacterized protein</fullName>
    </submittedName>
</protein>
<accession>A0A7J6W7K8</accession>
<dbReference type="AlphaFoldDB" id="A0A7J6W7K8"/>
<evidence type="ECO:0000313" key="2">
    <source>
        <dbReference type="Proteomes" id="UP000554482"/>
    </source>
</evidence>